<gene>
    <name evidence="1" type="ORF">ALC60_11000</name>
</gene>
<dbReference type="EMBL" id="KQ982851">
    <property type="protein sequence ID" value="KYQ49825.1"/>
    <property type="molecule type" value="Genomic_DNA"/>
</dbReference>
<keyword evidence="2" id="KW-1185">Reference proteome</keyword>
<proteinExistence type="predicted"/>
<dbReference type="AlphaFoldDB" id="A0A151WQ60"/>
<evidence type="ECO:0000313" key="1">
    <source>
        <dbReference type="EMBL" id="KYQ49825.1"/>
    </source>
</evidence>
<protein>
    <submittedName>
        <fullName evidence="1">Uncharacterized protein</fullName>
    </submittedName>
</protein>
<evidence type="ECO:0000313" key="2">
    <source>
        <dbReference type="Proteomes" id="UP000075809"/>
    </source>
</evidence>
<sequence length="75" mass="8019">MAMPNHAGFHPPACHPLCAPVRAMAFPLLPRILSSMTFGYKLPLLPVSSLPMLSAMFNAGARNGIDVEIKFIGLA</sequence>
<organism evidence="1 2">
    <name type="scientific">Mycetomoellerius zeteki</name>
    <dbReference type="NCBI Taxonomy" id="64791"/>
    <lineage>
        <taxon>Eukaryota</taxon>
        <taxon>Metazoa</taxon>
        <taxon>Ecdysozoa</taxon>
        <taxon>Arthropoda</taxon>
        <taxon>Hexapoda</taxon>
        <taxon>Insecta</taxon>
        <taxon>Pterygota</taxon>
        <taxon>Neoptera</taxon>
        <taxon>Endopterygota</taxon>
        <taxon>Hymenoptera</taxon>
        <taxon>Apocrita</taxon>
        <taxon>Aculeata</taxon>
        <taxon>Formicoidea</taxon>
        <taxon>Formicidae</taxon>
        <taxon>Myrmicinae</taxon>
        <taxon>Mycetomoellerius</taxon>
    </lineage>
</organism>
<reference evidence="1 2" key="1">
    <citation type="submission" date="2015-09" db="EMBL/GenBank/DDBJ databases">
        <title>Trachymyrmex zeteki WGS genome.</title>
        <authorList>
            <person name="Nygaard S."/>
            <person name="Hu H."/>
            <person name="Boomsma J."/>
            <person name="Zhang G."/>
        </authorList>
    </citation>
    <scope>NUCLEOTIDE SEQUENCE [LARGE SCALE GENOMIC DNA]</scope>
    <source>
        <strain evidence="1">Tzet28-1</strain>
        <tissue evidence="1">Whole body</tissue>
    </source>
</reference>
<dbReference type="Proteomes" id="UP000075809">
    <property type="component" value="Unassembled WGS sequence"/>
</dbReference>
<accession>A0A151WQ60</accession>
<name>A0A151WQ60_9HYME</name>